<keyword evidence="3" id="KW-1185">Reference proteome</keyword>
<dbReference type="EMBL" id="CP034235">
    <property type="protein sequence ID" value="QGQ97726.1"/>
    <property type="molecule type" value="Genomic_DNA"/>
</dbReference>
<proteinExistence type="predicted"/>
<dbReference type="Proteomes" id="UP000426246">
    <property type="component" value="Chromosome"/>
</dbReference>
<dbReference type="RefSeq" id="WP_155702827.1">
    <property type="nucleotide sequence ID" value="NZ_CP034235.1"/>
</dbReference>
<accession>A0A6B8RQR4</accession>
<dbReference type="KEGG" id="ppsc:EHS13_23970"/>
<name>A0A6B8RQR4_9BACL</name>
<dbReference type="AlphaFoldDB" id="A0A6B8RQR4"/>
<evidence type="ECO:0000313" key="2">
    <source>
        <dbReference type="EMBL" id="QGQ97726.1"/>
    </source>
</evidence>
<evidence type="ECO:0000256" key="1">
    <source>
        <dbReference type="SAM" id="SignalP"/>
    </source>
</evidence>
<gene>
    <name evidence="2" type="ORF">EHS13_23970</name>
</gene>
<reference evidence="3" key="1">
    <citation type="submission" date="2018-11" db="EMBL/GenBank/DDBJ databases">
        <title>Complete genome sequence of Paenibacillus sp. ML311-T8.</title>
        <authorList>
            <person name="Nam Y.-D."/>
            <person name="Kang J."/>
            <person name="Chung W.-H."/>
            <person name="Park Y.S."/>
        </authorList>
    </citation>
    <scope>NUCLEOTIDE SEQUENCE [LARGE SCALE GENOMIC DNA]</scope>
    <source>
        <strain evidence="3">ML311-T8</strain>
    </source>
</reference>
<protein>
    <recommendedName>
        <fullName evidence="4">Ger(X)C family spore germination protein</fullName>
    </recommendedName>
</protein>
<feature type="chain" id="PRO_5039657693" description="Ger(X)C family spore germination protein" evidence="1">
    <location>
        <begin position="31"/>
        <end position="100"/>
    </location>
</feature>
<organism evidence="2 3">
    <name type="scientific">Paenibacillus psychroresistens</name>
    <dbReference type="NCBI Taxonomy" id="1778678"/>
    <lineage>
        <taxon>Bacteria</taxon>
        <taxon>Bacillati</taxon>
        <taxon>Bacillota</taxon>
        <taxon>Bacilli</taxon>
        <taxon>Bacillales</taxon>
        <taxon>Paenibacillaceae</taxon>
        <taxon>Paenibacillus</taxon>
    </lineage>
</organism>
<evidence type="ECO:0000313" key="3">
    <source>
        <dbReference type="Proteomes" id="UP000426246"/>
    </source>
</evidence>
<evidence type="ECO:0008006" key="4">
    <source>
        <dbReference type="Google" id="ProtNLM"/>
    </source>
</evidence>
<dbReference type="PROSITE" id="PS51257">
    <property type="entry name" value="PROKAR_LIPOPROTEIN"/>
    <property type="match status" value="1"/>
</dbReference>
<dbReference type="OrthoDB" id="2592518at2"/>
<feature type="signal peptide" evidence="1">
    <location>
        <begin position="1"/>
        <end position="30"/>
    </location>
</feature>
<sequence length="100" mass="11195">MKIKITMMLKKVLSFLKTSFILAITFSLSACEDTKIVNKVMLVQTLGYDVDGKNIRGSTLMGDYTKKNVIGATFLEIKTNSVYDVFNKLNSKTKSPIEYG</sequence>
<keyword evidence="1" id="KW-0732">Signal</keyword>